<evidence type="ECO:0000259" key="5">
    <source>
        <dbReference type="Pfam" id="PF00334"/>
    </source>
</evidence>
<dbReference type="PRINTS" id="PR01243">
    <property type="entry name" value="NUCDPKINASE"/>
</dbReference>
<dbReference type="EMBL" id="FNEE01000011">
    <property type="protein sequence ID" value="SDK10007.1"/>
    <property type="molecule type" value="Genomic_DNA"/>
</dbReference>
<proteinExistence type="predicted"/>
<evidence type="ECO:0000256" key="1">
    <source>
        <dbReference type="ARBA" id="ARBA00022553"/>
    </source>
</evidence>
<dbReference type="InterPro" id="IPR001564">
    <property type="entry name" value="Nucleoside_diP_kinase"/>
</dbReference>
<gene>
    <name evidence="6" type="ORF">SAMN05428953_111170</name>
</gene>
<dbReference type="Gene3D" id="3.30.70.141">
    <property type="entry name" value="Nucleoside diphosphate kinase-like domain"/>
    <property type="match status" value="1"/>
</dbReference>
<name>A0A1G8Z4V4_9HYPH</name>
<sequence>MSSTALIVYGPEVARSGLTSLLDEFIRRRTGLELSERFFSIHSRKSIDAFYTLTCSTGGKHWPLVLDLFDMRPVCATIWSGPNALHLSQKLKGNTQPAQALSGTVRSLFFCDNPVTNLLHVSDSHQVMDAELRILRCRSLGDEATAWISLDSGYIAHSSFQMLLNVLGDRGAAPMPDNRSDGSAFAHARFCYDRALLTAAKSGLTTAVQRYFQGDRAGLEGLFRYAPLRSSWDRLILEAGLFSMPLWNCLLKRTVDAVEPGKQPGMAPRRKAGEQ</sequence>
<evidence type="ECO:0000256" key="4">
    <source>
        <dbReference type="ARBA" id="ARBA00023080"/>
    </source>
</evidence>
<reference evidence="7" key="1">
    <citation type="submission" date="2016-10" db="EMBL/GenBank/DDBJ databases">
        <authorList>
            <person name="Varghese N."/>
            <person name="Submissions S."/>
        </authorList>
    </citation>
    <scope>NUCLEOTIDE SEQUENCE [LARGE SCALE GENOMIC DNA]</scope>
    <source>
        <strain evidence="7">CGMCC 1.11022</strain>
    </source>
</reference>
<feature type="domain" description="Nucleoside diphosphate kinase-like" evidence="5">
    <location>
        <begin position="12"/>
        <end position="134"/>
    </location>
</feature>
<dbReference type="GO" id="GO:0004550">
    <property type="term" value="F:nucleoside diphosphate kinase activity"/>
    <property type="evidence" value="ECO:0007669"/>
    <property type="project" value="InterPro"/>
</dbReference>
<dbReference type="GO" id="GO:0006228">
    <property type="term" value="P:UTP biosynthetic process"/>
    <property type="evidence" value="ECO:0007669"/>
    <property type="project" value="InterPro"/>
</dbReference>
<dbReference type="Proteomes" id="UP000198894">
    <property type="component" value="Unassembled WGS sequence"/>
</dbReference>
<evidence type="ECO:0000313" key="6">
    <source>
        <dbReference type="EMBL" id="SDK10007.1"/>
    </source>
</evidence>
<evidence type="ECO:0000256" key="3">
    <source>
        <dbReference type="ARBA" id="ARBA00022777"/>
    </source>
</evidence>
<dbReference type="SUPFAM" id="SSF54919">
    <property type="entry name" value="Nucleoside diphosphate kinase, NDK"/>
    <property type="match status" value="1"/>
</dbReference>
<keyword evidence="2" id="KW-0808">Transferase</keyword>
<dbReference type="GO" id="GO:0006241">
    <property type="term" value="P:CTP biosynthetic process"/>
    <property type="evidence" value="ECO:0007669"/>
    <property type="project" value="InterPro"/>
</dbReference>
<dbReference type="InterPro" id="IPR036850">
    <property type="entry name" value="NDK-like_dom_sf"/>
</dbReference>
<organism evidence="6 7">
    <name type="scientific">Mesorhizobium muleiense</name>
    <dbReference type="NCBI Taxonomy" id="1004279"/>
    <lineage>
        <taxon>Bacteria</taxon>
        <taxon>Pseudomonadati</taxon>
        <taxon>Pseudomonadota</taxon>
        <taxon>Alphaproteobacteria</taxon>
        <taxon>Hyphomicrobiales</taxon>
        <taxon>Phyllobacteriaceae</taxon>
        <taxon>Mesorhizobium</taxon>
    </lineage>
</organism>
<dbReference type="GO" id="GO:0006183">
    <property type="term" value="P:GTP biosynthetic process"/>
    <property type="evidence" value="ECO:0007669"/>
    <property type="project" value="InterPro"/>
</dbReference>
<accession>A0A1G8Z4V4</accession>
<keyword evidence="7" id="KW-1185">Reference proteome</keyword>
<protein>
    <submittedName>
        <fullName evidence="6">Nucleoside diphosphate kinase</fullName>
    </submittedName>
</protein>
<keyword evidence="3 6" id="KW-0418">Kinase</keyword>
<keyword evidence="4" id="KW-0546">Nucleotide metabolism</keyword>
<dbReference type="InterPro" id="IPR034907">
    <property type="entry name" value="NDK-like_dom"/>
</dbReference>
<evidence type="ECO:0000313" key="7">
    <source>
        <dbReference type="Proteomes" id="UP000198894"/>
    </source>
</evidence>
<dbReference type="AlphaFoldDB" id="A0A1G8Z4V4"/>
<keyword evidence="1" id="KW-0597">Phosphoprotein</keyword>
<evidence type="ECO:0000256" key="2">
    <source>
        <dbReference type="ARBA" id="ARBA00022679"/>
    </source>
</evidence>
<dbReference type="Pfam" id="PF00334">
    <property type="entry name" value="NDK"/>
    <property type="match status" value="1"/>
</dbReference>